<evidence type="ECO:0000313" key="3">
    <source>
        <dbReference type="Proteomes" id="UP000027822"/>
    </source>
</evidence>
<keyword evidence="1" id="KW-0472">Membrane</keyword>
<keyword evidence="3" id="KW-1185">Reference proteome</keyword>
<feature type="transmembrane region" description="Helical" evidence="1">
    <location>
        <begin position="6"/>
        <end position="23"/>
    </location>
</feature>
<evidence type="ECO:0000313" key="2">
    <source>
        <dbReference type="EMBL" id="KEK17273.1"/>
    </source>
</evidence>
<dbReference type="EMBL" id="JOTN01000035">
    <property type="protein sequence ID" value="KEK17273.1"/>
    <property type="molecule type" value="Genomic_DNA"/>
</dbReference>
<feature type="transmembrane region" description="Helical" evidence="1">
    <location>
        <begin position="30"/>
        <end position="47"/>
    </location>
</feature>
<dbReference type="Proteomes" id="UP000027822">
    <property type="component" value="Unassembled WGS sequence"/>
</dbReference>
<keyword evidence="1" id="KW-0812">Transmembrane</keyword>
<dbReference type="AlphaFoldDB" id="A0A073K4R0"/>
<name>A0A073K4R0_9BACI</name>
<evidence type="ECO:0000256" key="1">
    <source>
        <dbReference type="SAM" id="Phobius"/>
    </source>
</evidence>
<protein>
    <submittedName>
        <fullName evidence="2">Uncharacterized protein</fullName>
    </submittedName>
</protein>
<dbReference type="RefSeq" id="WP_034643823.1">
    <property type="nucleotide sequence ID" value="NZ_CBCSJC010000041.1"/>
</dbReference>
<comment type="caution">
    <text evidence="2">The sequence shown here is derived from an EMBL/GenBank/DDBJ whole genome shotgun (WGS) entry which is preliminary data.</text>
</comment>
<gene>
    <name evidence="2" type="ORF">BAMA_16140</name>
</gene>
<organism evidence="2 3">
    <name type="scientific">Bacillus manliponensis</name>
    <dbReference type="NCBI Taxonomy" id="574376"/>
    <lineage>
        <taxon>Bacteria</taxon>
        <taxon>Bacillati</taxon>
        <taxon>Bacillota</taxon>
        <taxon>Bacilli</taxon>
        <taxon>Bacillales</taxon>
        <taxon>Bacillaceae</taxon>
        <taxon>Bacillus</taxon>
        <taxon>Bacillus cereus group</taxon>
    </lineage>
</organism>
<accession>A0A073K4R0</accession>
<proteinExistence type="predicted"/>
<keyword evidence="1" id="KW-1133">Transmembrane helix</keyword>
<sequence length="65" mass="8043">MDRWFLSWFVFWPICYFIVHVIFRNEAADVLSFLGVYYMGMSLYYAFDQYVEKKKKEKHSKTVRN</sequence>
<dbReference type="STRING" id="574376.BAMA_16140"/>
<reference evidence="2 3" key="1">
    <citation type="submission" date="2014-06" db="EMBL/GenBank/DDBJ databases">
        <title>Draft genome sequence of Bacillus manliponensis JCM 15802 (MCCC 1A00708).</title>
        <authorList>
            <person name="Lai Q."/>
            <person name="Liu Y."/>
            <person name="Shao Z."/>
        </authorList>
    </citation>
    <scope>NUCLEOTIDE SEQUENCE [LARGE SCALE GENOMIC DNA]</scope>
    <source>
        <strain evidence="2 3">JCM 15802</strain>
    </source>
</reference>